<dbReference type="RefSeq" id="WP_140405336.1">
    <property type="nucleotide sequence ID" value="NZ_CP147246.1"/>
</dbReference>
<evidence type="ECO:0000259" key="1">
    <source>
        <dbReference type="Pfam" id="PF12708"/>
    </source>
</evidence>
<dbReference type="Gene3D" id="2.160.20.10">
    <property type="entry name" value="Single-stranded right-handed beta-helix, Pectin lyase-like"/>
    <property type="match status" value="1"/>
</dbReference>
<dbReference type="EMBL" id="NIBQ01000002">
    <property type="protein sequence ID" value="OUZ33341.1"/>
    <property type="molecule type" value="Genomic_DNA"/>
</dbReference>
<reference evidence="2" key="1">
    <citation type="submission" date="2017-05" db="EMBL/GenBank/DDBJ databases">
        <title>The Genome Sequence of Enterococcus sp. 9D6_DIV0238.</title>
        <authorList>
            <consortium name="The Broad Institute Genomics Platform"/>
            <consortium name="The Broad Institute Genomic Center for Infectious Diseases"/>
            <person name="Earl A."/>
            <person name="Manson A."/>
            <person name="Schwartman J."/>
            <person name="Gilmore M."/>
            <person name="Abouelleil A."/>
            <person name="Cao P."/>
            <person name="Chapman S."/>
            <person name="Cusick C."/>
            <person name="Shea T."/>
            <person name="Young S."/>
            <person name="Neafsey D."/>
            <person name="Nusbaum C."/>
            <person name="Birren B."/>
        </authorList>
    </citation>
    <scope>NUCLEOTIDE SEQUENCE [LARGE SCALE GENOMIC DNA]</scope>
    <source>
        <strain evidence="2">9D6_DIV0238</strain>
    </source>
</reference>
<dbReference type="OrthoDB" id="2192113at2"/>
<name>A0A200J927_9ENTE</name>
<dbReference type="Pfam" id="PF12708">
    <property type="entry name" value="Pect-lyase_RHGA_epim"/>
    <property type="match status" value="1"/>
</dbReference>
<organism evidence="2">
    <name type="scientific">Candidatus Enterococcus dunnyi</name>
    <dbReference type="NCBI Taxonomy" id="1834192"/>
    <lineage>
        <taxon>Bacteria</taxon>
        <taxon>Bacillati</taxon>
        <taxon>Bacillota</taxon>
        <taxon>Bacilli</taxon>
        <taxon>Lactobacillales</taxon>
        <taxon>Enterococcaceae</taxon>
        <taxon>Enterococcus</taxon>
    </lineage>
</organism>
<proteinExistence type="predicted"/>
<feature type="domain" description="Rhamnogalacturonase A/B/Epimerase-like pectate lyase" evidence="1">
    <location>
        <begin position="63"/>
        <end position="191"/>
    </location>
</feature>
<evidence type="ECO:0000313" key="4">
    <source>
        <dbReference type="Proteomes" id="UP000196151"/>
    </source>
</evidence>
<accession>A0A200J927</accession>
<evidence type="ECO:0000313" key="3">
    <source>
        <dbReference type="EMBL" id="WYJ93527.1"/>
    </source>
</evidence>
<keyword evidence="4" id="KW-1185">Reference proteome</keyword>
<dbReference type="EMBL" id="CP147246">
    <property type="protein sequence ID" value="WYJ93527.1"/>
    <property type="molecule type" value="Genomic_DNA"/>
</dbReference>
<reference evidence="3" key="2">
    <citation type="submission" date="2017-05" db="EMBL/GenBank/DDBJ databases">
        <authorList>
            <consortium name="The Broad Institute Genomics Platform"/>
            <consortium name="The Broad Institute Genomic Center for Infectious Diseases"/>
            <person name="Earl A."/>
            <person name="Manson A."/>
            <person name="Schwartman J."/>
            <person name="Gilmore M."/>
            <person name="Abouelleil A."/>
            <person name="Cao P."/>
            <person name="Chapman S."/>
            <person name="Cusick C."/>
            <person name="Shea T."/>
            <person name="Young S."/>
            <person name="Neafsey D."/>
            <person name="Nusbaum C."/>
            <person name="Birren B."/>
        </authorList>
    </citation>
    <scope>NUCLEOTIDE SEQUENCE</scope>
    <source>
        <strain evidence="3">9D6_DIV0238</strain>
    </source>
</reference>
<dbReference type="InterPro" id="IPR012334">
    <property type="entry name" value="Pectin_lyas_fold"/>
</dbReference>
<gene>
    <name evidence="3" type="ORF">A5889_001027</name>
    <name evidence="2" type="ORF">A5889_002052</name>
</gene>
<dbReference type="InterPro" id="IPR011050">
    <property type="entry name" value="Pectin_lyase_fold/virulence"/>
</dbReference>
<dbReference type="Proteomes" id="UP000196151">
    <property type="component" value="Chromosome"/>
</dbReference>
<dbReference type="InterPro" id="IPR024535">
    <property type="entry name" value="RHGA/B-epi-like_pectate_lyase"/>
</dbReference>
<reference evidence="3" key="3">
    <citation type="submission" date="2024-03" db="EMBL/GenBank/DDBJ databases">
        <title>The Genome Sequence of Enterococcus sp. DIV0238c.</title>
        <authorList>
            <consortium name="The Broad Institute Genomics Platform"/>
            <consortium name="The Broad Institute Microbial Omics Core"/>
            <consortium name="The Broad Institute Genomic Center for Infectious Diseases"/>
            <person name="Earl A."/>
            <person name="Manson A."/>
            <person name="Gilmore M."/>
            <person name="Schwartman J."/>
            <person name="Shea T."/>
            <person name="Abouelleil A."/>
            <person name="Cao P."/>
            <person name="Chapman S."/>
            <person name="Cusick C."/>
            <person name="Young S."/>
            <person name="Neafsey D."/>
            <person name="Nusbaum C."/>
            <person name="Birren B."/>
        </authorList>
    </citation>
    <scope>NUCLEOTIDE SEQUENCE</scope>
    <source>
        <strain evidence="3">9D6_DIV0238</strain>
    </source>
</reference>
<dbReference type="AlphaFoldDB" id="A0A200J927"/>
<sequence>MSNKFKMKDWLFIYFFVGSFVFLSSVCLSRPVWAQESSLEFVQEESLDATDSAIFGEDALSADTPVDQSEKLNKCLEVATAKNRWLYLPEGEYIINKTIPLYSNVRISGDPAGTTILKNETNTEVGFECPKNQYPNRQNIAITNLFLDDISIYTQLVDQLRIENNVFYHPSSKFMVSVNKTNGAKINNNIFLRDQNHIGAARDWGRTIYIGGYATASRYQWTENVEINNNLFGVKLNELDAVKEFSPKSTNQTIQRLQSAILKKEVVLANEQYFIVTGINSFNNLKKTAIENNLFYSCHDDYGLDVIGQDHAIYLRGAQDIYFANNHLRGWHNGPAGGIKFKSGRNITIVNNYLRNTGMIFYATAEYGLGETISDGKISELSHIFVANNIFDWKKWDGYYSYGVEYHSENVADPLMHDLVFIDNAYIHFNNIPANRRIGFTKVMGDGFPAESTYIRNTRDDTEDQVLGVQYWTPEDYEKMPSDWREMTTAEAYDYYLRKQSVPIPIQDILTVGTSE</sequence>
<evidence type="ECO:0000313" key="2">
    <source>
        <dbReference type="EMBL" id="OUZ33341.1"/>
    </source>
</evidence>
<dbReference type="SUPFAM" id="SSF51126">
    <property type="entry name" value="Pectin lyase-like"/>
    <property type="match status" value="1"/>
</dbReference>
<protein>
    <recommendedName>
        <fullName evidence="1">Rhamnogalacturonase A/B/Epimerase-like pectate lyase domain-containing protein</fullName>
    </recommendedName>
</protein>